<sequence length="222" mass="25703">SLTSPWTSTTKDWGLDIGSTHTIYSYTGKLKAPFSAIPACIKRGDVQDSYKTMLKSLHTMYFRVQKEGMDAGADIVLRKGAYAVAWIPEDNRFYRVRITELWDESRILVTCFDNACRKFVEADQLFPICSKFLIMCPRVVNLNLDGLERFDHCKDVKRIMEEMTTWKHTTFTYKVTRLRRFREKGKAMEIYGLLFELEQTMDLNSAFIGQLWAGVPPLSLPE</sequence>
<evidence type="ECO:0000259" key="1">
    <source>
        <dbReference type="Pfam" id="PF00567"/>
    </source>
</evidence>
<dbReference type="AlphaFoldDB" id="A0A8J2PFV8"/>
<evidence type="ECO:0000313" key="2">
    <source>
        <dbReference type="EMBL" id="CAG7820588.1"/>
    </source>
</evidence>
<dbReference type="CDD" id="cd20379">
    <property type="entry name" value="Tudor_dTUD-like"/>
    <property type="match status" value="1"/>
</dbReference>
<feature type="domain" description="Tudor" evidence="1">
    <location>
        <begin position="48"/>
        <end position="145"/>
    </location>
</feature>
<organism evidence="2 3">
    <name type="scientific">Allacma fusca</name>
    <dbReference type="NCBI Taxonomy" id="39272"/>
    <lineage>
        <taxon>Eukaryota</taxon>
        <taxon>Metazoa</taxon>
        <taxon>Ecdysozoa</taxon>
        <taxon>Arthropoda</taxon>
        <taxon>Hexapoda</taxon>
        <taxon>Collembola</taxon>
        <taxon>Symphypleona</taxon>
        <taxon>Sminthuridae</taxon>
        <taxon>Allacma</taxon>
    </lineage>
</organism>
<feature type="non-terminal residue" evidence="2">
    <location>
        <position position="222"/>
    </location>
</feature>
<comment type="caution">
    <text evidence="2">The sequence shown here is derived from an EMBL/GenBank/DDBJ whole genome shotgun (WGS) entry which is preliminary data.</text>
</comment>
<dbReference type="Proteomes" id="UP000708208">
    <property type="component" value="Unassembled WGS sequence"/>
</dbReference>
<protein>
    <recommendedName>
        <fullName evidence="1">Tudor domain-containing protein</fullName>
    </recommendedName>
</protein>
<dbReference type="EMBL" id="CAJVCH010483356">
    <property type="protein sequence ID" value="CAG7820588.1"/>
    <property type="molecule type" value="Genomic_DNA"/>
</dbReference>
<dbReference type="InterPro" id="IPR002999">
    <property type="entry name" value="Tudor"/>
</dbReference>
<proteinExistence type="predicted"/>
<evidence type="ECO:0000313" key="3">
    <source>
        <dbReference type="Proteomes" id="UP000708208"/>
    </source>
</evidence>
<keyword evidence="3" id="KW-1185">Reference proteome</keyword>
<dbReference type="Pfam" id="PF00567">
    <property type="entry name" value="TUDOR"/>
    <property type="match status" value="1"/>
</dbReference>
<gene>
    <name evidence="2" type="ORF">AFUS01_LOCUS30972</name>
</gene>
<reference evidence="2" key="1">
    <citation type="submission" date="2021-06" db="EMBL/GenBank/DDBJ databases">
        <authorList>
            <person name="Hodson N. C."/>
            <person name="Mongue J. A."/>
            <person name="Jaron S. K."/>
        </authorList>
    </citation>
    <scope>NUCLEOTIDE SEQUENCE</scope>
</reference>
<accession>A0A8J2PFV8</accession>
<feature type="non-terminal residue" evidence="2">
    <location>
        <position position="1"/>
    </location>
</feature>
<name>A0A8J2PFV8_9HEXA</name>